<proteinExistence type="predicted"/>
<feature type="compositionally biased region" description="Polar residues" evidence="1">
    <location>
        <begin position="77"/>
        <end position="87"/>
    </location>
</feature>
<keyword evidence="3" id="KW-1185">Reference proteome</keyword>
<accession>A0A8X6WZ96</accession>
<gene>
    <name evidence="2" type="ORF">TNIN_445611</name>
</gene>
<dbReference type="Proteomes" id="UP000886998">
    <property type="component" value="Unassembled WGS sequence"/>
</dbReference>
<comment type="caution">
    <text evidence="2">The sequence shown here is derived from an EMBL/GenBank/DDBJ whole genome shotgun (WGS) entry which is preliminary data.</text>
</comment>
<reference evidence="2" key="1">
    <citation type="submission" date="2020-08" db="EMBL/GenBank/DDBJ databases">
        <title>Multicomponent nature underlies the extraordinary mechanical properties of spider dragline silk.</title>
        <authorList>
            <person name="Kono N."/>
            <person name="Nakamura H."/>
            <person name="Mori M."/>
            <person name="Yoshida Y."/>
            <person name="Ohtoshi R."/>
            <person name="Malay A.D."/>
            <person name="Moran D.A.P."/>
            <person name="Tomita M."/>
            <person name="Numata K."/>
            <person name="Arakawa K."/>
        </authorList>
    </citation>
    <scope>NUCLEOTIDE SEQUENCE</scope>
</reference>
<dbReference type="AlphaFoldDB" id="A0A8X6WZ96"/>
<evidence type="ECO:0000256" key="1">
    <source>
        <dbReference type="SAM" id="MobiDB-lite"/>
    </source>
</evidence>
<feature type="region of interest" description="Disordered" evidence="1">
    <location>
        <begin position="62"/>
        <end position="87"/>
    </location>
</feature>
<organism evidence="2 3">
    <name type="scientific">Trichonephila inaurata madagascariensis</name>
    <dbReference type="NCBI Taxonomy" id="2747483"/>
    <lineage>
        <taxon>Eukaryota</taxon>
        <taxon>Metazoa</taxon>
        <taxon>Ecdysozoa</taxon>
        <taxon>Arthropoda</taxon>
        <taxon>Chelicerata</taxon>
        <taxon>Arachnida</taxon>
        <taxon>Araneae</taxon>
        <taxon>Araneomorphae</taxon>
        <taxon>Entelegynae</taxon>
        <taxon>Araneoidea</taxon>
        <taxon>Nephilidae</taxon>
        <taxon>Trichonephila</taxon>
        <taxon>Trichonephila inaurata</taxon>
    </lineage>
</organism>
<name>A0A8X6WZ96_9ARAC</name>
<evidence type="ECO:0000313" key="3">
    <source>
        <dbReference type="Proteomes" id="UP000886998"/>
    </source>
</evidence>
<sequence length="87" mass="9163">MSPTLLHLAIGMSQVPSLVSICSGFIQCDLAFCHSKNQLKLPATRPRRSLVAAAAVPVVTNPAPLDAMPPPRHIRSCSVSGSSTLSR</sequence>
<protein>
    <submittedName>
        <fullName evidence="2">Uncharacterized protein</fullName>
    </submittedName>
</protein>
<evidence type="ECO:0000313" key="2">
    <source>
        <dbReference type="EMBL" id="GFY44048.1"/>
    </source>
</evidence>
<dbReference type="EMBL" id="BMAV01004016">
    <property type="protein sequence ID" value="GFY44048.1"/>
    <property type="molecule type" value="Genomic_DNA"/>
</dbReference>